<dbReference type="PRINTS" id="PR00081">
    <property type="entry name" value="GDHRDH"/>
</dbReference>
<dbReference type="PRINTS" id="PR00080">
    <property type="entry name" value="SDRFAMILY"/>
</dbReference>
<organism evidence="3 4">
    <name type="scientific">Selenomonas dianae</name>
    <dbReference type="NCBI Taxonomy" id="135079"/>
    <lineage>
        <taxon>Bacteria</taxon>
        <taxon>Bacillati</taxon>
        <taxon>Bacillota</taxon>
        <taxon>Negativicutes</taxon>
        <taxon>Selenomonadales</taxon>
        <taxon>Selenomonadaceae</taxon>
        <taxon>Selenomonas</taxon>
    </lineage>
</organism>
<name>A0ABN0T2Y9_9FIRM</name>
<dbReference type="Pfam" id="PF13561">
    <property type="entry name" value="adh_short_C2"/>
    <property type="match status" value="1"/>
</dbReference>
<gene>
    <name evidence="3" type="primary">fabG_2</name>
    <name evidence="3" type="ORF">GCM10008919_12760</name>
</gene>
<accession>A0ABN0T2Y9</accession>
<comment type="similarity">
    <text evidence="1">Belongs to the short-chain dehydrogenases/reductases (SDR) family.</text>
</comment>
<dbReference type="SUPFAM" id="SSF51735">
    <property type="entry name" value="NAD(P)-binding Rossmann-fold domains"/>
    <property type="match status" value="1"/>
</dbReference>
<dbReference type="PANTHER" id="PTHR42760:SF133">
    <property type="entry name" value="3-OXOACYL-[ACYL-CARRIER-PROTEIN] REDUCTASE"/>
    <property type="match status" value="1"/>
</dbReference>
<dbReference type="InterPro" id="IPR036291">
    <property type="entry name" value="NAD(P)-bd_dom_sf"/>
</dbReference>
<dbReference type="RefSeq" id="WP_304986959.1">
    <property type="nucleotide sequence ID" value="NZ_BAAACR010000008.1"/>
</dbReference>
<comment type="caution">
    <text evidence="3">The sequence shown here is derived from an EMBL/GenBank/DDBJ whole genome shotgun (WGS) entry which is preliminary data.</text>
</comment>
<keyword evidence="4" id="KW-1185">Reference proteome</keyword>
<evidence type="ECO:0000256" key="1">
    <source>
        <dbReference type="ARBA" id="ARBA00006484"/>
    </source>
</evidence>
<sequence>MLNGKIAVITGANRGIGGATVQKFAEHHACIWACARRQTEEFEKKIKTLSEQYATEIYPFYFDVADADAVKKAIKTIGDKQKRIDILVNNAGISVEQLFPMTAIKTIEDCMHTNFMSQVQLAQLVSRYMMRNKAGAIINVASVAGMEAEEGGLAYGSSKAAVLFSTQTMALELGKYGIRVNAVSPGFIDTDMWHARSDALKEKILQETPLKRQGAPEEVANAILFLASDMASFVTGQNIVVDGGRKSQALGVTMKLDLSEGGL</sequence>
<dbReference type="EMBL" id="BAAACR010000008">
    <property type="protein sequence ID" value="GAA0210855.1"/>
    <property type="molecule type" value="Genomic_DNA"/>
</dbReference>
<reference evidence="3 4" key="1">
    <citation type="journal article" date="2019" name="Int. J. Syst. Evol. Microbiol.">
        <title>The Global Catalogue of Microorganisms (GCM) 10K type strain sequencing project: providing services to taxonomists for standard genome sequencing and annotation.</title>
        <authorList>
            <consortium name="The Broad Institute Genomics Platform"/>
            <consortium name="The Broad Institute Genome Sequencing Center for Infectious Disease"/>
            <person name="Wu L."/>
            <person name="Ma J."/>
        </authorList>
    </citation>
    <scope>NUCLEOTIDE SEQUENCE [LARGE SCALE GENOMIC DNA]</scope>
    <source>
        <strain evidence="3 4">JCM 8542</strain>
    </source>
</reference>
<evidence type="ECO:0000256" key="2">
    <source>
        <dbReference type="ARBA" id="ARBA00023002"/>
    </source>
</evidence>
<dbReference type="Proteomes" id="UP001500399">
    <property type="component" value="Unassembled WGS sequence"/>
</dbReference>
<dbReference type="PANTHER" id="PTHR42760">
    <property type="entry name" value="SHORT-CHAIN DEHYDROGENASES/REDUCTASES FAMILY MEMBER"/>
    <property type="match status" value="1"/>
</dbReference>
<dbReference type="NCBIfam" id="NF005559">
    <property type="entry name" value="PRK07231.1"/>
    <property type="match status" value="1"/>
</dbReference>
<dbReference type="Gene3D" id="3.40.50.720">
    <property type="entry name" value="NAD(P)-binding Rossmann-like Domain"/>
    <property type="match status" value="1"/>
</dbReference>
<dbReference type="InterPro" id="IPR002347">
    <property type="entry name" value="SDR_fam"/>
</dbReference>
<evidence type="ECO:0000313" key="3">
    <source>
        <dbReference type="EMBL" id="GAA0210855.1"/>
    </source>
</evidence>
<evidence type="ECO:0000313" key="4">
    <source>
        <dbReference type="Proteomes" id="UP001500399"/>
    </source>
</evidence>
<proteinExistence type="inferred from homology"/>
<keyword evidence="2" id="KW-0560">Oxidoreductase</keyword>
<protein>
    <submittedName>
        <fullName evidence="3">3-oxoacyl-[acyl-carrier-protein] reductase</fullName>
    </submittedName>
</protein>